<evidence type="ECO:0000313" key="2">
    <source>
        <dbReference type="EMBL" id="KAK5700829.1"/>
    </source>
</evidence>
<gene>
    <name evidence="2" type="ORF">LTR97_005346</name>
</gene>
<organism evidence="2 3">
    <name type="scientific">Elasticomyces elasticus</name>
    <dbReference type="NCBI Taxonomy" id="574655"/>
    <lineage>
        <taxon>Eukaryota</taxon>
        <taxon>Fungi</taxon>
        <taxon>Dikarya</taxon>
        <taxon>Ascomycota</taxon>
        <taxon>Pezizomycotina</taxon>
        <taxon>Dothideomycetes</taxon>
        <taxon>Dothideomycetidae</taxon>
        <taxon>Mycosphaerellales</taxon>
        <taxon>Teratosphaeriaceae</taxon>
        <taxon>Elasticomyces</taxon>
    </lineage>
</organism>
<feature type="region of interest" description="Disordered" evidence="1">
    <location>
        <begin position="226"/>
        <end position="258"/>
    </location>
</feature>
<comment type="caution">
    <text evidence="2">The sequence shown here is derived from an EMBL/GenBank/DDBJ whole genome shotgun (WGS) entry which is preliminary data.</text>
</comment>
<proteinExistence type="predicted"/>
<evidence type="ECO:0008006" key="4">
    <source>
        <dbReference type="Google" id="ProtNLM"/>
    </source>
</evidence>
<dbReference type="Proteomes" id="UP001310594">
    <property type="component" value="Unassembled WGS sequence"/>
</dbReference>
<evidence type="ECO:0000256" key="1">
    <source>
        <dbReference type="SAM" id="MobiDB-lite"/>
    </source>
</evidence>
<dbReference type="EMBL" id="JAVRQU010000007">
    <property type="protein sequence ID" value="KAK5700829.1"/>
    <property type="molecule type" value="Genomic_DNA"/>
</dbReference>
<sequence length="386" mass="42544">MASTGAPHSFFADEMHHHRDEQTVYEEVLRQPLAYQAPAVPNFAYRSLLPTESVAPPPPAPSANPRTGLKLQMPGILAAVVKTEDFSPISDDDWAQASIEYDSLSPASAMSMADSPVTPEFSGSPESYTERFFSDGHHANNPPALAFAESIGFDAKPFVPTMHPYSAPVGFEFGRYDGRPSWPAPVHTAPPDVYLGQPIAVDHQRAFSPPPPYVLAARALDANSTAPAQAPLGSESFRDSDLSISDSDETSSQRSASSADNYVVYSGAASEVARARKRDGILVQRRADGWTYRKIRDTYSFTEAEATLRGRYRMLTKGKHERVRKPMWTRNDILLLRRAVAHYEAKTRGKLPWKKIGDWVADNGGSYRFGGSTCARKWDQLGEPRV</sequence>
<name>A0AAN7ZNU1_9PEZI</name>
<accession>A0AAN7ZNU1</accession>
<dbReference type="AlphaFoldDB" id="A0AAN7ZNU1"/>
<reference evidence="2" key="1">
    <citation type="submission" date="2023-08" db="EMBL/GenBank/DDBJ databases">
        <title>Black Yeasts Isolated from many extreme environments.</title>
        <authorList>
            <person name="Coleine C."/>
            <person name="Stajich J.E."/>
            <person name="Selbmann L."/>
        </authorList>
    </citation>
    <scope>NUCLEOTIDE SEQUENCE</scope>
    <source>
        <strain evidence="2">CCFEE 5810</strain>
    </source>
</reference>
<feature type="compositionally biased region" description="Polar residues" evidence="1">
    <location>
        <begin position="242"/>
        <end position="258"/>
    </location>
</feature>
<evidence type="ECO:0000313" key="3">
    <source>
        <dbReference type="Proteomes" id="UP001310594"/>
    </source>
</evidence>
<protein>
    <recommendedName>
        <fullName evidence="4">Myb-like domain-containing protein</fullName>
    </recommendedName>
</protein>